<dbReference type="PANTHER" id="PTHR34934:SF1">
    <property type="entry name" value="FLAVIN-DEPENDENT THYMIDYLATE SYNTHASE"/>
    <property type="match status" value="1"/>
</dbReference>
<evidence type="ECO:0000313" key="1">
    <source>
        <dbReference type="EMBL" id="DAF55136.1"/>
    </source>
</evidence>
<organism evidence="1">
    <name type="scientific">Siphoviridae sp. ctZHD14</name>
    <dbReference type="NCBI Taxonomy" id="2827891"/>
    <lineage>
        <taxon>Viruses</taxon>
        <taxon>Duplodnaviria</taxon>
        <taxon>Heunggongvirae</taxon>
        <taxon>Uroviricota</taxon>
        <taxon>Caudoviricetes</taxon>
    </lineage>
</organism>
<name>A0A8S5SW42_9CAUD</name>
<dbReference type="GO" id="GO:0050797">
    <property type="term" value="F:thymidylate synthase (FAD) activity"/>
    <property type="evidence" value="ECO:0007669"/>
    <property type="project" value="InterPro"/>
</dbReference>
<dbReference type="GO" id="GO:0006231">
    <property type="term" value="P:dTMP biosynthetic process"/>
    <property type="evidence" value="ECO:0007669"/>
    <property type="project" value="InterPro"/>
</dbReference>
<dbReference type="GO" id="GO:0004799">
    <property type="term" value="F:thymidylate synthase activity"/>
    <property type="evidence" value="ECO:0007669"/>
    <property type="project" value="TreeGrafter"/>
</dbReference>
<dbReference type="GO" id="GO:0070402">
    <property type="term" value="F:NADPH binding"/>
    <property type="evidence" value="ECO:0007669"/>
    <property type="project" value="TreeGrafter"/>
</dbReference>
<dbReference type="SUPFAM" id="SSF69796">
    <property type="entry name" value="Thymidylate synthase-complementing protein Thy1"/>
    <property type="match status" value="1"/>
</dbReference>
<reference evidence="1" key="1">
    <citation type="journal article" date="2021" name="Proc. Natl. Acad. Sci. U.S.A.">
        <title>A Catalog of Tens of Thousands of Viruses from Human Metagenomes Reveals Hidden Associations with Chronic Diseases.</title>
        <authorList>
            <person name="Tisza M.J."/>
            <person name="Buck C.B."/>
        </authorList>
    </citation>
    <scope>NUCLEOTIDE SEQUENCE</scope>
    <source>
        <strain evidence="1">CtZHD14</strain>
    </source>
</reference>
<dbReference type="GO" id="GO:0050660">
    <property type="term" value="F:flavin adenine dinucleotide binding"/>
    <property type="evidence" value="ECO:0007669"/>
    <property type="project" value="InterPro"/>
</dbReference>
<dbReference type="EMBL" id="BK032687">
    <property type="protein sequence ID" value="DAF55136.1"/>
    <property type="molecule type" value="Genomic_DNA"/>
</dbReference>
<protein>
    <submittedName>
        <fullName evidence="1">Thymidylate synthase complementing protein</fullName>
    </submittedName>
</protein>
<dbReference type="Pfam" id="PF02511">
    <property type="entry name" value="Thy1"/>
    <property type="match status" value="1"/>
</dbReference>
<proteinExistence type="predicted"/>
<dbReference type="InterPro" id="IPR036098">
    <property type="entry name" value="Thymidylate_synthase_ThyX_sf"/>
</dbReference>
<dbReference type="Gene3D" id="3.30.1360.170">
    <property type="match status" value="1"/>
</dbReference>
<dbReference type="CDD" id="cd20175">
    <property type="entry name" value="ThyX"/>
    <property type="match status" value="1"/>
</dbReference>
<dbReference type="InterPro" id="IPR003669">
    <property type="entry name" value="Thymidylate_synthase_ThyX"/>
</dbReference>
<accession>A0A8S5SW42</accession>
<dbReference type="PANTHER" id="PTHR34934">
    <property type="entry name" value="FLAVIN-DEPENDENT THYMIDYLATE SYNTHASE"/>
    <property type="match status" value="1"/>
</dbReference>
<dbReference type="PROSITE" id="PS51331">
    <property type="entry name" value="THYX"/>
    <property type="match status" value="1"/>
</dbReference>
<sequence length="225" mass="25799">MGTVTILPGTTERPLSLMGKMSGICYSSDIEDEMKNYKRGKRCVEDGHGRVLEFAQVYMRLDGYSARVIREMYTHIGSAPTRLQASTRYINYENFKYVTPKSIERNKDTKDMYDATMQTITKCLDFLNNCGVPKEDAAMILPLGMTTTVSIRDNARSFSNMAAQRLCTRAYWEYRQLMQDIINALSDYSPEWKELCNMVMKCKCDVSGYCLESKSCGKYPKKNEN</sequence>